<comment type="similarity">
    <text evidence="1">Belongs to the bacterial solute-binding protein 3 family.</text>
</comment>
<dbReference type="RefSeq" id="WP_113743741.1">
    <property type="nucleotide sequence ID" value="NZ_UAPU01000007.1"/>
</dbReference>
<evidence type="ECO:0000256" key="1">
    <source>
        <dbReference type="ARBA" id="ARBA00010333"/>
    </source>
</evidence>
<evidence type="ECO:0000259" key="3">
    <source>
        <dbReference type="SMART" id="SM00062"/>
    </source>
</evidence>
<evidence type="ECO:0000256" key="2">
    <source>
        <dbReference type="ARBA" id="ARBA00022729"/>
    </source>
</evidence>
<dbReference type="PANTHER" id="PTHR35936">
    <property type="entry name" value="MEMBRANE-BOUND LYTIC MUREIN TRANSGLYCOSYLASE F"/>
    <property type="match status" value="1"/>
</dbReference>
<dbReference type="OrthoDB" id="9768183at2"/>
<accession>A0A2X0V4Z7</accession>
<sequence>MRRLYLRFILGIAVCLLSTSKAIGSESLHGVTFRVFCAAQMAPFSFINDNWQSPEGIDIDILLELQKRLGFELENNRIIPVPQDLALYFLQSGKSDISIGGVAATYEREKIFSFSRVYSQSALGIVKRSNDNEITCFSSLKGKRVAVVSRSDAYDYVTSVLKESQIIEIPQLTKGFFMVYNDQCDVLVADRYALSYFVDTVPSIELTLLTDAFNLDAGRMAMVFNQNFAYKDIINQELDRMMADGTVEKINRKWRTKSSY</sequence>
<dbReference type="InterPro" id="IPR001638">
    <property type="entry name" value="Solute-binding_3/MltF_N"/>
</dbReference>
<dbReference type="SMART" id="SM00062">
    <property type="entry name" value="PBPb"/>
    <property type="match status" value="1"/>
</dbReference>
<dbReference type="AlphaFoldDB" id="A0A2X0V4Z7"/>
<keyword evidence="5" id="KW-1185">Reference proteome</keyword>
<evidence type="ECO:0000313" key="5">
    <source>
        <dbReference type="Proteomes" id="UP000250086"/>
    </source>
</evidence>
<dbReference type="Proteomes" id="UP000250086">
    <property type="component" value="Unassembled WGS sequence"/>
</dbReference>
<dbReference type="EMBL" id="UAPV01000001">
    <property type="protein sequence ID" value="SPT69584.1"/>
    <property type="molecule type" value="Genomic_DNA"/>
</dbReference>
<name>A0A2X0V4Z7_9GAMM</name>
<dbReference type="PANTHER" id="PTHR35936:SF17">
    <property type="entry name" value="ARGININE-BINDING EXTRACELLULAR PROTEIN ARTP"/>
    <property type="match status" value="1"/>
</dbReference>
<reference evidence="4 5" key="1">
    <citation type="submission" date="2018-06" db="EMBL/GenBank/DDBJ databases">
        <authorList>
            <consortium name="Pathogen Informatics"/>
            <person name="Doyle S."/>
        </authorList>
    </citation>
    <scope>NUCLEOTIDE SEQUENCE [LARGE SCALE GENOMIC DNA]</scope>
    <source>
        <strain evidence="4 5">NCTC13093</strain>
    </source>
</reference>
<dbReference type="CDD" id="cd13530">
    <property type="entry name" value="PBP2_peptides_like"/>
    <property type="match status" value="1"/>
</dbReference>
<gene>
    <name evidence="4" type="primary">glnH_2</name>
    <name evidence="4" type="ORF">NCTC13093_00962</name>
</gene>
<feature type="domain" description="Solute-binding protein family 3/N-terminal" evidence="3">
    <location>
        <begin position="32"/>
        <end position="258"/>
    </location>
</feature>
<proteinExistence type="inferred from homology"/>
<protein>
    <submittedName>
        <fullName evidence="4">Glutamine-binding periplasmic protein</fullName>
    </submittedName>
</protein>
<dbReference type="Gene3D" id="3.40.190.10">
    <property type="entry name" value="Periplasmic binding protein-like II"/>
    <property type="match status" value="2"/>
</dbReference>
<dbReference type="Pfam" id="PF00497">
    <property type="entry name" value="SBP_bac_3"/>
    <property type="match status" value="1"/>
</dbReference>
<keyword evidence="2" id="KW-0732">Signal</keyword>
<organism evidence="4 5">
    <name type="scientific">Anaerobiospirillum thomasii</name>
    <dbReference type="NCBI Taxonomy" id="179995"/>
    <lineage>
        <taxon>Bacteria</taxon>
        <taxon>Pseudomonadati</taxon>
        <taxon>Pseudomonadota</taxon>
        <taxon>Gammaproteobacteria</taxon>
        <taxon>Aeromonadales</taxon>
        <taxon>Succinivibrionaceae</taxon>
        <taxon>Anaerobiospirillum</taxon>
    </lineage>
</organism>
<evidence type="ECO:0000313" key="4">
    <source>
        <dbReference type="EMBL" id="SPT69584.1"/>
    </source>
</evidence>
<dbReference type="SUPFAM" id="SSF53850">
    <property type="entry name" value="Periplasmic binding protein-like II"/>
    <property type="match status" value="1"/>
</dbReference>